<evidence type="ECO:0000313" key="3">
    <source>
        <dbReference type="Proteomes" id="UP000230066"/>
    </source>
</evidence>
<feature type="region of interest" description="Disordered" evidence="1">
    <location>
        <begin position="172"/>
        <end position="194"/>
    </location>
</feature>
<reference evidence="2" key="1">
    <citation type="submission" date="2019-03" db="EMBL/GenBank/DDBJ databases">
        <title>Improved annotation for the trematode Fasciola hepatica.</title>
        <authorList>
            <person name="Choi Y.-J."/>
            <person name="Martin J."/>
            <person name="Mitreva M."/>
        </authorList>
    </citation>
    <scope>NUCLEOTIDE SEQUENCE [LARGE SCALE GENOMIC DNA]</scope>
</reference>
<evidence type="ECO:0000313" key="2">
    <source>
        <dbReference type="EMBL" id="THD18507.1"/>
    </source>
</evidence>
<keyword evidence="3" id="KW-1185">Reference proteome</keyword>
<dbReference type="EMBL" id="JXXN02010640">
    <property type="protein sequence ID" value="THD18507.1"/>
    <property type="molecule type" value="Genomic_DNA"/>
</dbReference>
<evidence type="ECO:0000256" key="1">
    <source>
        <dbReference type="SAM" id="MobiDB-lite"/>
    </source>
</evidence>
<comment type="caution">
    <text evidence="2">The sequence shown here is derived from an EMBL/GenBank/DDBJ whole genome shotgun (WGS) entry which is preliminary data.</text>
</comment>
<proteinExistence type="predicted"/>
<sequence>MDCDANQTESRTALFRPVVPTLETFSPGDDFALRAVRAKTHLQHTPTEHLGQYLLPLLDDDAARRFLATGVRILSGPDIIWPALEQHPAESVDEYAACLRVLATKLYPRASEEVCGERILGHFTMEIPDQKTKKDSLLNMPTSLQSALLRARKPEACREALRQLPNEAIAATKPAVFKPQPSRTPSVLYSGPQP</sequence>
<protein>
    <submittedName>
        <fullName evidence="2">Uncharacterized protein</fullName>
    </submittedName>
</protein>
<name>A0A4E0RAD0_FASHE</name>
<organism evidence="2 3">
    <name type="scientific">Fasciola hepatica</name>
    <name type="common">Liver fluke</name>
    <dbReference type="NCBI Taxonomy" id="6192"/>
    <lineage>
        <taxon>Eukaryota</taxon>
        <taxon>Metazoa</taxon>
        <taxon>Spiralia</taxon>
        <taxon>Lophotrochozoa</taxon>
        <taxon>Platyhelminthes</taxon>
        <taxon>Trematoda</taxon>
        <taxon>Digenea</taxon>
        <taxon>Plagiorchiida</taxon>
        <taxon>Echinostomata</taxon>
        <taxon>Echinostomatoidea</taxon>
        <taxon>Fasciolidae</taxon>
        <taxon>Fasciola</taxon>
    </lineage>
</organism>
<gene>
    <name evidence="2" type="ORF">D915_010910</name>
</gene>
<dbReference type="Proteomes" id="UP000230066">
    <property type="component" value="Unassembled WGS sequence"/>
</dbReference>
<dbReference type="AlphaFoldDB" id="A0A4E0RAD0"/>
<accession>A0A4E0RAD0</accession>